<protein>
    <submittedName>
        <fullName evidence="1">Uncharacterized protein</fullName>
    </submittedName>
</protein>
<evidence type="ECO:0000313" key="2">
    <source>
        <dbReference type="Proteomes" id="UP000053937"/>
    </source>
</evidence>
<accession>A0A101J7Z6</accession>
<proteinExistence type="predicted"/>
<dbReference type="EMBL" id="LMBR01000201">
    <property type="protein sequence ID" value="KUL21860.1"/>
    <property type="molecule type" value="Genomic_DNA"/>
</dbReference>
<dbReference type="AlphaFoldDB" id="A0A101J7Z6"/>
<sequence>MTIPWFDRETGILLLDELAEAQPSFRKILEDGIITPEELLDQSNHVLELMQLLDKQLDDRQHQLVTELLSELAVLFAALQYHEIQQLKHQ</sequence>
<organism evidence="1 2">
    <name type="scientific">Chlorobium limicola</name>
    <dbReference type="NCBI Taxonomy" id="1092"/>
    <lineage>
        <taxon>Bacteria</taxon>
        <taxon>Pseudomonadati</taxon>
        <taxon>Chlorobiota</taxon>
        <taxon>Chlorobiia</taxon>
        <taxon>Chlorobiales</taxon>
        <taxon>Chlorobiaceae</taxon>
        <taxon>Chlorobium/Pelodictyon group</taxon>
        <taxon>Chlorobium</taxon>
    </lineage>
</organism>
<gene>
    <name evidence="1" type="ORF">ASB62_07790</name>
</gene>
<keyword evidence="2" id="KW-1185">Reference proteome</keyword>
<reference evidence="1 2" key="1">
    <citation type="submission" date="2015-10" db="EMBL/GenBank/DDBJ databases">
        <title>Draft Genome Sequence of Chlorobium limicola strain Frasassi Growing under Artificial Lighting in the Frasassi Cave System.</title>
        <authorList>
            <person name="Mansor M."/>
            <person name="Macalady J."/>
        </authorList>
    </citation>
    <scope>NUCLEOTIDE SEQUENCE [LARGE SCALE GENOMIC DNA]</scope>
    <source>
        <strain evidence="1 2">Frasassi</strain>
    </source>
</reference>
<name>A0A101J7Z6_CHLLI</name>
<dbReference type="Proteomes" id="UP000053937">
    <property type="component" value="Unassembled WGS sequence"/>
</dbReference>
<comment type="caution">
    <text evidence="1">The sequence shown here is derived from an EMBL/GenBank/DDBJ whole genome shotgun (WGS) entry which is preliminary data.</text>
</comment>
<evidence type="ECO:0000313" key="1">
    <source>
        <dbReference type="EMBL" id="KUL21860.1"/>
    </source>
</evidence>